<evidence type="ECO:0000256" key="9">
    <source>
        <dbReference type="PROSITE-ProRule" id="PRU00023"/>
    </source>
</evidence>
<evidence type="ECO:0000259" key="12">
    <source>
        <dbReference type="PROSITE" id="PS50865"/>
    </source>
</evidence>
<evidence type="ECO:0000256" key="11">
    <source>
        <dbReference type="SAM" id="MobiDB-lite"/>
    </source>
</evidence>
<dbReference type="SMART" id="SM00248">
    <property type="entry name" value="ANK"/>
    <property type="match status" value="3"/>
</dbReference>
<evidence type="ECO:0000256" key="2">
    <source>
        <dbReference type="ARBA" id="ARBA00022723"/>
    </source>
</evidence>
<sequence length="454" mass="49829">MAPVVKGELSDAEQKMLDAILKGSTAEIAALLKEPGVRVDCLDKTGMTPLQHAAFKGRADVCRLLLDNGADVNSNYHENDYSTLHFAALSGKVDVTNLVLEAGANVDHTNSVNRTASQMAAFVGQHDCVRAINNFFPKFELEKFTVPTGFEKEPKLPPVLLNPLYLLINSTNLNPVKVALFLKEHRDLVLESYKVCKVLDLVVECAMKSRSTNDVQAIKCHYFASIIRHANKSLKNSEDNLDAFVKSLAKGRDSDGFQEMQDRLVRQSLKEFPYPESQLLQTLVRQIAPMKIGDGSALSVLISGMYGPSFEDDTACTTCGETKAEKKCSACKCVNYCNQTCQKLHWPTHKKFCKILAVEQEKREAKQKEEEKRQKQKQAEMEAEMKAAKLTEATSSEETQTKGDNSAAAGGDNSQAGGSESKTEESDINGKESGEEKTTDNKTGEAVEGSAETS</sequence>
<dbReference type="PROSITE" id="PS50865">
    <property type="entry name" value="ZF_MYND_2"/>
    <property type="match status" value="1"/>
</dbReference>
<evidence type="ECO:0000256" key="4">
    <source>
        <dbReference type="ARBA" id="ARBA00022771"/>
    </source>
</evidence>
<keyword evidence="5" id="KW-0862">Zinc</keyword>
<keyword evidence="14" id="KW-1185">Reference proteome</keyword>
<protein>
    <recommendedName>
        <fullName evidence="12">MYND-type domain-containing protein</fullName>
    </recommendedName>
</protein>
<feature type="compositionally biased region" description="Basic and acidic residues" evidence="11">
    <location>
        <begin position="421"/>
        <end position="445"/>
    </location>
</feature>
<dbReference type="EMBL" id="JBAMIC010000021">
    <property type="protein sequence ID" value="KAK7092424.1"/>
    <property type="molecule type" value="Genomic_DNA"/>
</dbReference>
<keyword evidence="4 10" id="KW-0863">Zinc-finger</keyword>
<feature type="compositionally biased region" description="Basic and acidic residues" evidence="11">
    <location>
        <begin position="366"/>
        <end position="389"/>
    </location>
</feature>
<dbReference type="PANTHER" id="PTHR24150">
    <property type="entry name" value="ANKYRIN REPEAT AND MYND DOMAIN-CONTAINING PROTEIN 2"/>
    <property type="match status" value="1"/>
</dbReference>
<feature type="domain" description="MYND-type" evidence="12">
    <location>
        <begin position="316"/>
        <end position="353"/>
    </location>
</feature>
<dbReference type="InterPro" id="IPR052452">
    <property type="entry name" value="Ankyrin-MYND_dom_contain_2"/>
</dbReference>
<organism evidence="13 14">
    <name type="scientific">Littorina saxatilis</name>
    <dbReference type="NCBI Taxonomy" id="31220"/>
    <lineage>
        <taxon>Eukaryota</taxon>
        <taxon>Metazoa</taxon>
        <taxon>Spiralia</taxon>
        <taxon>Lophotrochozoa</taxon>
        <taxon>Mollusca</taxon>
        <taxon>Gastropoda</taxon>
        <taxon>Caenogastropoda</taxon>
        <taxon>Littorinimorpha</taxon>
        <taxon>Littorinoidea</taxon>
        <taxon>Littorinidae</taxon>
        <taxon>Littorina</taxon>
    </lineage>
</organism>
<keyword evidence="3" id="KW-0677">Repeat</keyword>
<reference evidence="13 14" key="1">
    <citation type="submission" date="2024-02" db="EMBL/GenBank/DDBJ databases">
        <title>Chromosome-scale genome assembly of the rough periwinkle Littorina saxatilis.</title>
        <authorList>
            <person name="De Jode A."/>
            <person name="Faria R."/>
            <person name="Formenti G."/>
            <person name="Sims Y."/>
            <person name="Smith T.P."/>
            <person name="Tracey A."/>
            <person name="Wood J.M.D."/>
            <person name="Zagrodzka Z.B."/>
            <person name="Johannesson K."/>
            <person name="Butlin R.K."/>
            <person name="Leder E.H."/>
        </authorList>
    </citation>
    <scope>NUCLEOTIDE SEQUENCE [LARGE SCALE GENOMIC DNA]</scope>
    <source>
        <strain evidence="13">Snail1</strain>
        <tissue evidence="13">Muscle</tissue>
    </source>
</reference>
<evidence type="ECO:0000256" key="10">
    <source>
        <dbReference type="PROSITE-ProRule" id="PRU00134"/>
    </source>
</evidence>
<evidence type="ECO:0000256" key="7">
    <source>
        <dbReference type="ARBA" id="ARBA00023069"/>
    </source>
</evidence>
<dbReference type="GO" id="GO:0008270">
    <property type="term" value="F:zinc ion binding"/>
    <property type="evidence" value="ECO:0007669"/>
    <property type="project" value="UniProtKB-KW"/>
</dbReference>
<accession>A0AAN9ATV0</accession>
<comment type="caution">
    <text evidence="13">The sequence shown here is derived from an EMBL/GenBank/DDBJ whole genome shotgun (WGS) entry which is preliminary data.</text>
</comment>
<dbReference type="Gene3D" id="1.25.40.20">
    <property type="entry name" value="Ankyrin repeat-containing domain"/>
    <property type="match status" value="1"/>
</dbReference>
<evidence type="ECO:0000256" key="1">
    <source>
        <dbReference type="ARBA" id="ARBA00004138"/>
    </source>
</evidence>
<dbReference type="InterPro" id="IPR002110">
    <property type="entry name" value="Ankyrin_rpt"/>
</dbReference>
<name>A0AAN9ATV0_9CAEN</name>
<dbReference type="Pfam" id="PF12796">
    <property type="entry name" value="Ank_2"/>
    <property type="match status" value="1"/>
</dbReference>
<dbReference type="Proteomes" id="UP001374579">
    <property type="component" value="Unassembled WGS sequence"/>
</dbReference>
<dbReference type="PROSITE" id="PS50297">
    <property type="entry name" value="ANK_REP_REGION"/>
    <property type="match status" value="2"/>
</dbReference>
<feature type="repeat" description="ANK" evidence="9">
    <location>
        <begin position="45"/>
        <end position="77"/>
    </location>
</feature>
<dbReference type="PROSITE" id="PS50088">
    <property type="entry name" value="ANK_REPEAT"/>
    <property type="match status" value="2"/>
</dbReference>
<dbReference type="InterPro" id="IPR036770">
    <property type="entry name" value="Ankyrin_rpt-contain_sf"/>
</dbReference>
<evidence type="ECO:0000256" key="8">
    <source>
        <dbReference type="ARBA" id="ARBA00023273"/>
    </source>
</evidence>
<evidence type="ECO:0000313" key="14">
    <source>
        <dbReference type="Proteomes" id="UP001374579"/>
    </source>
</evidence>
<comment type="subcellular location">
    <subcellularLocation>
        <location evidence="1">Cell projection</location>
        <location evidence="1">Cilium</location>
    </subcellularLocation>
</comment>
<dbReference type="SUPFAM" id="SSF144232">
    <property type="entry name" value="HIT/MYND zinc finger-like"/>
    <property type="match status" value="1"/>
</dbReference>
<dbReference type="FunFam" id="1.25.40.20:FF:000182">
    <property type="entry name" value="Ankyrin repeat and MYND domain containing 2a"/>
    <property type="match status" value="1"/>
</dbReference>
<proteinExistence type="predicted"/>
<evidence type="ECO:0000256" key="5">
    <source>
        <dbReference type="ARBA" id="ARBA00022833"/>
    </source>
</evidence>
<dbReference type="InterPro" id="IPR002893">
    <property type="entry name" value="Znf_MYND"/>
</dbReference>
<feature type="repeat" description="ANK" evidence="9">
    <location>
        <begin position="79"/>
        <end position="111"/>
    </location>
</feature>
<dbReference type="PANTHER" id="PTHR24150:SF8">
    <property type="entry name" value="ANKYRIN REPEAT AND MYND DOMAIN-CONTAINING PROTEIN 2"/>
    <property type="match status" value="1"/>
</dbReference>
<keyword evidence="8" id="KW-0966">Cell projection</keyword>
<keyword evidence="7" id="KW-0969">Cilium</keyword>
<evidence type="ECO:0000256" key="6">
    <source>
        <dbReference type="ARBA" id="ARBA00023043"/>
    </source>
</evidence>
<dbReference type="GO" id="GO:0005929">
    <property type="term" value="C:cilium"/>
    <property type="evidence" value="ECO:0007669"/>
    <property type="project" value="UniProtKB-SubCell"/>
</dbReference>
<dbReference type="Pfam" id="PF01753">
    <property type="entry name" value="zf-MYND"/>
    <property type="match status" value="1"/>
</dbReference>
<feature type="region of interest" description="Disordered" evidence="11">
    <location>
        <begin position="366"/>
        <end position="454"/>
    </location>
</feature>
<gene>
    <name evidence="13" type="ORF">V1264_008167</name>
</gene>
<dbReference type="AlphaFoldDB" id="A0AAN9ATV0"/>
<dbReference type="PROSITE" id="PS01360">
    <property type="entry name" value="ZF_MYND_1"/>
    <property type="match status" value="1"/>
</dbReference>
<evidence type="ECO:0000313" key="13">
    <source>
        <dbReference type="EMBL" id="KAK7092424.1"/>
    </source>
</evidence>
<feature type="compositionally biased region" description="Polar residues" evidence="11">
    <location>
        <begin position="392"/>
        <end position="404"/>
    </location>
</feature>
<keyword evidence="2" id="KW-0479">Metal-binding</keyword>
<evidence type="ECO:0000256" key="3">
    <source>
        <dbReference type="ARBA" id="ARBA00022737"/>
    </source>
</evidence>
<keyword evidence="6 9" id="KW-0040">ANK repeat</keyword>
<dbReference type="Gene3D" id="6.10.140.2220">
    <property type="match status" value="1"/>
</dbReference>
<dbReference type="SUPFAM" id="SSF48403">
    <property type="entry name" value="Ankyrin repeat"/>
    <property type="match status" value="1"/>
</dbReference>